<protein>
    <submittedName>
        <fullName evidence="1">Uncharacterized protein</fullName>
    </submittedName>
</protein>
<dbReference type="EMBL" id="JANPWB010000016">
    <property type="protein sequence ID" value="KAJ1080708.1"/>
    <property type="molecule type" value="Genomic_DNA"/>
</dbReference>
<comment type="caution">
    <text evidence="1">The sequence shown here is derived from an EMBL/GenBank/DDBJ whole genome shotgun (WGS) entry which is preliminary data.</text>
</comment>
<gene>
    <name evidence="1" type="ORF">NDU88_000902</name>
</gene>
<accession>A0AAV7KPJ2</accession>
<sequence length="165" mass="18088">MRRTECYENDESARLDSLRVLYAAAATQRQGSLLSGLRWATVTNNLKPEELPHHLHLLLLHLSFKEEDLSIDGSVSKDHPVVGRIVGGESIDTCVPFSTSDYSGISHADDQNDNNHIFIVDEDTDDDFILNDVTGGSGKNFDANTVTSLASFQPPMSTMIPLVAT</sequence>
<evidence type="ECO:0000313" key="1">
    <source>
        <dbReference type="EMBL" id="KAJ1080708.1"/>
    </source>
</evidence>
<reference evidence="1" key="1">
    <citation type="journal article" date="2022" name="bioRxiv">
        <title>Sequencing and chromosome-scale assembly of the giantPleurodeles waltlgenome.</title>
        <authorList>
            <person name="Brown T."/>
            <person name="Elewa A."/>
            <person name="Iarovenko S."/>
            <person name="Subramanian E."/>
            <person name="Araus A.J."/>
            <person name="Petzold A."/>
            <person name="Susuki M."/>
            <person name="Suzuki K.-i.T."/>
            <person name="Hayashi T."/>
            <person name="Toyoda A."/>
            <person name="Oliveira C."/>
            <person name="Osipova E."/>
            <person name="Leigh N.D."/>
            <person name="Simon A."/>
            <person name="Yun M.H."/>
        </authorList>
    </citation>
    <scope>NUCLEOTIDE SEQUENCE</scope>
    <source>
        <strain evidence="1">20211129_DDA</strain>
        <tissue evidence="1">Liver</tissue>
    </source>
</reference>
<evidence type="ECO:0000313" key="2">
    <source>
        <dbReference type="Proteomes" id="UP001066276"/>
    </source>
</evidence>
<dbReference type="AlphaFoldDB" id="A0AAV7KPJ2"/>
<keyword evidence="2" id="KW-1185">Reference proteome</keyword>
<proteinExistence type="predicted"/>
<organism evidence="1 2">
    <name type="scientific">Pleurodeles waltl</name>
    <name type="common">Iberian ribbed newt</name>
    <dbReference type="NCBI Taxonomy" id="8319"/>
    <lineage>
        <taxon>Eukaryota</taxon>
        <taxon>Metazoa</taxon>
        <taxon>Chordata</taxon>
        <taxon>Craniata</taxon>
        <taxon>Vertebrata</taxon>
        <taxon>Euteleostomi</taxon>
        <taxon>Amphibia</taxon>
        <taxon>Batrachia</taxon>
        <taxon>Caudata</taxon>
        <taxon>Salamandroidea</taxon>
        <taxon>Salamandridae</taxon>
        <taxon>Pleurodelinae</taxon>
        <taxon>Pleurodeles</taxon>
    </lineage>
</organism>
<dbReference type="Proteomes" id="UP001066276">
    <property type="component" value="Chromosome 12"/>
</dbReference>
<name>A0AAV7KPJ2_PLEWA</name>